<comment type="caution">
    <text evidence="2">The sequence shown here is derived from an EMBL/GenBank/DDBJ whole genome shotgun (WGS) entry which is preliminary data.</text>
</comment>
<proteinExistence type="predicted"/>
<protein>
    <submittedName>
        <fullName evidence="2">NADPH dehydrogenase</fullName>
    </submittedName>
</protein>
<evidence type="ECO:0000313" key="3">
    <source>
        <dbReference type="Proteomes" id="UP000530670"/>
    </source>
</evidence>
<evidence type="ECO:0000259" key="1">
    <source>
        <dbReference type="Pfam" id="PF00724"/>
    </source>
</evidence>
<dbReference type="Pfam" id="PF00724">
    <property type="entry name" value="Oxidored_FMN"/>
    <property type="match status" value="1"/>
</dbReference>
<dbReference type="AlphaFoldDB" id="A0A8H5RFC8"/>
<dbReference type="SUPFAM" id="SSF51395">
    <property type="entry name" value="FMN-linked oxidoreductases"/>
    <property type="match status" value="1"/>
</dbReference>
<dbReference type="InterPro" id="IPR013785">
    <property type="entry name" value="Aldolase_TIM"/>
</dbReference>
<keyword evidence="3" id="KW-1185">Reference proteome</keyword>
<organism evidence="2 3">
    <name type="scientific">Fusarium tjaetaba</name>
    <dbReference type="NCBI Taxonomy" id="1567544"/>
    <lineage>
        <taxon>Eukaryota</taxon>
        <taxon>Fungi</taxon>
        <taxon>Dikarya</taxon>
        <taxon>Ascomycota</taxon>
        <taxon>Pezizomycotina</taxon>
        <taxon>Sordariomycetes</taxon>
        <taxon>Hypocreomycetidae</taxon>
        <taxon>Hypocreales</taxon>
        <taxon>Nectriaceae</taxon>
        <taxon>Fusarium</taxon>
        <taxon>Fusarium fujikuroi species complex</taxon>
    </lineage>
</organism>
<accession>A0A8H5RFC8</accession>
<dbReference type="InterPro" id="IPR001155">
    <property type="entry name" value="OxRdtase_FMN_N"/>
</dbReference>
<gene>
    <name evidence="2" type="ORF">FTJAE_7606</name>
</gene>
<dbReference type="RefSeq" id="XP_037205326.1">
    <property type="nucleotide sequence ID" value="XM_037354339.1"/>
</dbReference>
<sequence length="156" mass="17125">MPLFVRVSATDWMENTTLGKNRGSWDIPSTIRLAKLLHDLGVDVLDVSSAGNHPQAAHTVFDAGKEQAAMAARVKEELEKAGKKMIIGTVGEITEAFKARDLVQEGYAGSVDLISVGRQFLKEPGWVLKVAQELDVDVAWPQFISRPQITQILTKL</sequence>
<name>A0A8H5RFC8_9HYPO</name>
<dbReference type="Gene3D" id="3.20.20.70">
    <property type="entry name" value="Aldolase class I"/>
    <property type="match status" value="1"/>
</dbReference>
<feature type="domain" description="NADH:flavin oxidoreductase/NADH oxidase N-terminal" evidence="1">
    <location>
        <begin position="5"/>
        <end position="135"/>
    </location>
</feature>
<dbReference type="Proteomes" id="UP000530670">
    <property type="component" value="Unassembled WGS sequence"/>
</dbReference>
<evidence type="ECO:0000313" key="2">
    <source>
        <dbReference type="EMBL" id="KAF5632274.1"/>
    </source>
</evidence>
<dbReference type="GO" id="GO:0050661">
    <property type="term" value="F:NADP binding"/>
    <property type="evidence" value="ECO:0007669"/>
    <property type="project" value="InterPro"/>
</dbReference>
<reference evidence="2 3" key="1">
    <citation type="submission" date="2020-05" db="EMBL/GenBank/DDBJ databases">
        <title>Identification and distribution of gene clusters putatively required for synthesis of sphingolipid metabolism inhibitors in phylogenetically diverse species of the filamentous fungus Fusarium.</title>
        <authorList>
            <person name="Kim H.-S."/>
            <person name="Busman M."/>
            <person name="Brown D.W."/>
            <person name="Divon H."/>
            <person name="Uhlig S."/>
            <person name="Proctor R.H."/>
        </authorList>
    </citation>
    <scope>NUCLEOTIDE SEQUENCE [LARGE SCALE GENOMIC DNA]</scope>
    <source>
        <strain evidence="2 3">NRRL 66243</strain>
    </source>
</reference>
<dbReference type="EMBL" id="JAAQRI010000154">
    <property type="protein sequence ID" value="KAF5632274.1"/>
    <property type="molecule type" value="Genomic_DNA"/>
</dbReference>
<dbReference type="GO" id="GO:0003959">
    <property type="term" value="F:NADPH dehydrogenase activity"/>
    <property type="evidence" value="ECO:0007669"/>
    <property type="project" value="InterPro"/>
</dbReference>
<dbReference type="GeneID" id="59306609"/>
<dbReference type="PANTHER" id="PTHR43303:SF2">
    <property type="entry name" value="INDOLEAMINE 2,3-DIOXYGENASE PYRROLE 2,3-DIOXYGENASE (AFU_ORTHOLOGUE AFUA_5G01450"/>
    <property type="match status" value="1"/>
</dbReference>
<dbReference type="PANTHER" id="PTHR43303">
    <property type="entry name" value="NADPH DEHYDROGENASE C23G7.10C-RELATED"/>
    <property type="match status" value="1"/>
</dbReference>
<dbReference type="InterPro" id="IPR044152">
    <property type="entry name" value="YqjM-like"/>
</dbReference>
<dbReference type="OrthoDB" id="72788at2759"/>
<dbReference type="GO" id="GO:0010181">
    <property type="term" value="F:FMN binding"/>
    <property type="evidence" value="ECO:0007669"/>
    <property type="project" value="InterPro"/>
</dbReference>